<comment type="caution">
    <text evidence="1">The sequence shown here is derived from an EMBL/GenBank/DDBJ whole genome shotgun (WGS) entry which is preliminary data.</text>
</comment>
<evidence type="ECO:0000313" key="2">
    <source>
        <dbReference type="Proteomes" id="UP000681594"/>
    </source>
</evidence>
<gene>
    <name evidence="1" type="ORF">J8J14_23480</name>
</gene>
<proteinExistence type="predicted"/>
<sequence length="75" mass="8481">MKRSGITLDFEVTHRVVGEYHVFFVPKDVPEARGAGLIVSDKDKIRALGLFEVAMATARRHGKVPQNARWHLQPE</sequence>
<accession>A0ABS4AL15</accession>
<protein>
    <submittedName>
        <fullName evidence="1">Uncharacterized protein</fullName>
    </submittedName>
</protein>
<organism evidence="1 2">
    <name type="scientific">Pararoseomonas baculiformis</name>
    <dbReference type="NCBI Taxonomy" id="2820812"/>
    <lineage>
        <taxon>Bacteria</taxon>
        <taxon>Pseudomonadati</taxon>
        <taxon>Pseudomonadota</taxon>
        <taxon>Alphaproteobacteria</taxon>
        <taxon>Acetobacterales</taxon>
        <taxon>Acetobacteraceae</taxon>
        <taxon>Pararoseomonas</taxon>
    </lineage>
</organism>
<reference evidence="1 2" key="1">
    <citation type="submission" date="2021-03" db="EMBL/GenBank/DDBJ databases">
        <authorList>
            <person name="So Y."/>
        </authorList>
    </citation>
    <scope>NUCLEOTIDE SEQUENCE [LARGE SCALE GENOMIC DNA]</scope>
    <source>
        <strain evidence="1 2">SSH11</strain>
    </source>
</reference>
<evidence type="ECO:0000313" key="1">
    <source>
        <dbReference type="EMBL" id="MBP0447717.1"/>
    </source>
</evidence>
<dbReference type="RefSeq" id="WP_209381983.1">
    <property type="nucleotide sequence ID" value="NZ_JAGIZB010000053.1"/>
</dbReference>
<dbReference type="EMBL" id="JAGIZB010000053">
    <property type="protein sequence ID" value="MBP0447717.1"/>
    <property type="molecule type" value="Genomic_DNA"/>
</dbReference>
<name>A0ABS4AL15_9PROT</name>
<dbReference type="Proteomes" id="UP000681594">
    <property type="component" value="Unassembled WGS sequence"/>
</dbReference>
<keyword evidence="2" id="KW-1185">Reference proteome</keyword>